<name>A0A844YBC6_9SPHN</name>
<gene>
    <name evidence="3" type="ORF">GRI47_14295</name>
</gene>
<reference evidence="3 4" key="1">
    <citation type="submission" date="2019-12" db="EMBL/GenBank/DDBJ databases">
        <title>Genomic-based taxomic classification of the family Erythrobacteraceae.</title>
        <authorList>
            <person name="Xu L."/>
        </authorList>
    </citation>
    <scope>NUCLEOTIDE SEQUENCE [LARGE SCALE GENOMIC DNA]</scope>
    <source>
        <strain evidence="3 4">JCM 17468</strain>
    </source>
</reference>
<evidence type="ECO:0000313" key="4">
    <source>
        <dbReference type="Proteomes" id="UP000430272"/>
    </source>
</evidence>
<evidence type="ECO:0000256" key="1">
    <source>
        <dbReference type="SAM" id="SignalP"/>
    </source>
</evidence>
<proteinExistence type="predicted"/>
<dbReference type="OrthoDB" id="7201328at2"/>
<sequence length="292" mass="29018">MKKAVTLLATAALLIPAASPAMAKKGDVELARCETSLGTIAVVDGDTQGWTEFGLGSPRELVNSLAIESGCFTPHSNASGVPADFLMNVIGGSSEEVDQSISIAKTAVTEGLLRSGALTSVASKVPFAGALLGAFGGLGGKKKRVAAGIKLLSPATGQAVAVGSGTVKKSSLSFGGATAWSAGVNAAGYGNSKNGKMMAEAVILAFNEVVGQKAAIAASVRPAAQSASAPANAAASVAVDTVLRAGPSAGADQIRALRSGTRLTPTGQREGLFIEVADDYGTTGWVSVEDLG</sequence>
<feature type="signal peptide" evidence="1">
    <location>
        <begin position="1"/>
        <end position="23"/>
    </location>
</feature>
<accession>A0A844YBC6</accession>
<dbReference type="Pfam" id="PF08239">
    <property type="entry name" value="SH3_3"/>
    <property type="match status" value="1"/>
</dbReference>
<dbReference type="RefSeq" id="WP_160662032.1">
    <property type="nucleotide sequence ID" value="NZ_BAABDV010000004.1"/>
</dbReference>
<organism evidence="3 4">
    <name type="scientific">Qipengyuania pelagi</name>
    <dbReference type="NCBI Taxonomy" id="994320"/>
    <lineage>
        <taxon>Bacteria</taxon>
        <taxon>Pseudomonadati</taxon>
        <taxon>Pseudomonadota</taxon>
        <taxon>Alphaproteobacteria</taxon>
        <taxon>Sphingomonadales</taxon>
        <taxon>Erythrobacteraceae</taxon>
        <taxon>Qipengyuania</taxon>
    </lineage>
</organism>
<dbReference type="Gene3D" id="2.30.30.40">
    <property type="entry name" value="SH3 Domains"/>
    <property type="match status" value="1"/>
</dbReference>
<dbReference type="Proteomes" id="UP000430272">
    <property type="component" value="Unassembled WGS sequence"/>
</dbReference>
<dbReference type="AlphaFoldDB" id="A0A844YBC6"/>
<feature type="domain" description="SH3b" evidence="2">
    <location>
        <begin position="243"/>
        <end position="291"/>
    </location>
</feature>
<keyword evidence="1" id="KW-0732">Signal</keyword>
<keyword evidence="4" id="KW-1185">Reference proteome</keyword>
<evidence type="ECO:0000313" key="3">
    <source>
        <dbReference type="EMBL" id="MXO55171.1"/>
    </source>
</evidence>
<protein>
    <submittedName>
        <fullName evidence="3">SH3 domain-containing protein</fullName>
    </submittedName>
</protein>
<dbReference type="InterPro" id="IPR003646">
    <property type="entry name" value="SH3-like_bac-type"/>
</dbReference>
<comment type="caution">
    <text evidence="3">The sequence shown here is derived from an EMBL/GenBank/DDBJ whole genome shotgun (WGS) entry which is preliminary data.</text>
</comment>
<feature type="chain" id="PRO_5032824078" evidence="1">
    <location>
        <begin position="24"/>
        <end position="292"/>
    </location>
</feature>
<dbReference type="EMBL" id="WTYD01000004">
    <property type="protein sequence ID" value="MXO55171.1"/>
    <property type="molecule type" value="Genomic_DNA"/>
</dbReference>
<evidence type="ECO:0000259" key="2">
    <source>
        <dbReference type="Pfam" id="PF08239"/>
    </source>
</evidence>